<proteinExistence type="predicted"/>
<comment type="caution">
    <text evidence="4">The sequence shown here is derived from an EMBL/GenBank/DDBJ whole genome shotgun (WGS) entry which is preliminary data.</text>
</comment>
<dbReference type="InterPro" id="IPR000863">
    <property type="entry name" value="Sulfotransferase_dom"/>
</dbReference>
<dbReference type="GO" id="GO:0008146">
    <property type="term" value="F:sulfotransferase activity"/>
    <property type="evidence" value="ECO:0007669"/>
    <property type="project" value="InterPro"/>
</dbReference>
<evidence type="ECO:0000256" key="2">
    <source>
        <dbReference type="ARBA" id="ARBA00023180"/>
    </source>
</evidence>
<name>A0A6B3MZ67_9CYAN</name>
<gene>
    <name evidence="4" type="ORF">F6J89_03680</name>
</gene>
<evidence type="ECO:0000256" key="1">
    <source>
        <dbReference type="ARBA" id="ARBA00022679"/>
    </source>
</evidence>
<keyword evidence="2" id="KW-0325">Glycoprotein</keyword>
<keyword evidence="1 4" id="KW-0808">Transferase</keyword>
<dbReference type="EMBL" id="JAAHFQ010000046">
    <property type="protein sequence ID" value="NER26736.1"/>
    <property type="molecule type" value="Genomic_DNA"/>
</dbReference>
<sequence length="278" mass="32872">MTLPNFLGIGAMRSGTTWLDKILRSHPDIYLPERRKEVHFFDQYYERGINWYQAFFPSSAQAYTYQNIGEITPKYLYAPQVPNRIREHLPNCRFIVILRNPADRAYSQYGFSVKNFDESRTFQEYFNQESEVFMRGLYSQQLKRYLQYFPLEKFLILIYEHTVNYPEQALNQLANFLGIDANKFDRNILKQRANPSRKVRFSRARALAIRFGAFLQSKDLDLLWNVVKNSGMRRIFEQGDALPSINPSVRTELISKYELDITLLEDLIGMDLSVWRKG</sequence>
<feature type="domain" description="Sulfotransferase" evidence="3">
    <location>
        <begin position="9"/>
        <end position="187"/>
    </location>
</feature>
<evidence type="ECO:0000259" key="3">
    <source>
        <dbReference type="Pfam" id="PF00685"/>
    </source>
</evidence>
<dbReference type="InterPro" id="IPR037359">
    <property type="entry name" value="NST/OST"/>
</dbReference>
<protein>
    <submittedName>
        <fullName evidence="4">Sulfotransferase domain-containing protein</fullName>
    </submittedName>
</protein>
<dbReference type="PANTHER" id="PTHR10605:SF56">
    <property type="entry name" value="BIFUNCTIONAL HEPARAN SULFATE N-DEACETYLASE_N-SULFOTRANSFERASE"/>
    <property type="match status" value="1"/>
</dbReference>
<dbReference type="SUPFAM" id="SSF52540">
    <property type="entry name" value="P-loop containing nucleoside triphosphate hydrolases"/>
    <property type="match status" value="1"/>
</dbReference>
<dbReference type="AlphaFoldDB" id="A0A6B3MZ67"/>
<reference evidence="4" key="1">
    <citation type="submission" date="2019-11" db="EMBL/GenBank/DDBJ databases">
        <title>Genomic insights into an expanded diversity of filamentous marine cyanobacteria reveals the extraordinary biosynthetic potential of Moorea and Okeania.</title>
        <authorList>
            <person name="Ferreira Leao T."/>
            <person name="Wang M."/>
            <person name="Moss N."/>
            <person name="Da Silva R."/>
            <person name="Sanders J."/>
            <person name="Nurk S."/>
            <person name="Gurevich A."/>
            <person name="Humphrey G."/>
            <person name="Reher R."/>
            <person name="Zhu Q."/>
            <person name="Belda-Ferre P."/>
            <person name="Glukhov E."/>
            <person name="Rex R."/>
            <person name="Dorrestein P.C."/>
            <person name="Knight R."/>
            <person name="Pevzner P."/>
            <person name="Gerwick W.H."/>
            <person name="Gerwick L."/>
        </authorList>
    </citation>
    <scope>NUCLEOTIDE SEQUENCE</scope>
    <source>
        <strain evidence="4">SIO1C4</strain>
    </source>
</reference>
<dbReference type="PANTHER" id="PTHR10605">
    <property type="entry name" value="HEPARAN SULFATE SULFOTRANSFERASE"/>
    <property type="match status" value="1"/>
</dbReference>
<dbReference type="InterPro" id="IPR027417">
    <property type="entry name" value="P-loop_NTPase"/>
</dbReference>
<accession>A0A6B3MZ67</accession>
<evidence type="ECO:0000313" key="4">
    <source>
        <dbReference type="EMBL" id="NER26736.1"/>
    </source>
</evidence>
<dbReference type="Gene3D" id="3.40.50.300">
    <property type="entry name" value="P-loop containing nucleotide triphosphate hydrolases"/>
    <property type="match status" value="1"/>
</dbReference>
<organism evidence="4">
    <name type="scientific">Symploca sp. SIO1C4</name>
    <dbReference type="NCBI Taxonomy" id="2607765"/>
    <lineage>
        <taxon>Bacteria</taxon>
        <taxon>Bacillati</taxon>
        <taxon>Cyanobacteriota</taxon>
        <taxon>Cyanophyceae</taxon>
        <taxon>Coleofasciculales</taxon>
        <taxon>Coleofasciculaceae</taxon>
        <taxon>Symploca</taxon>
    </lineage>
</organism>
<dbReference type="Pfam" id="PF00685">
    <property type="entry name" value="Sulfotransfer_1"/>
    <property type="match status" value="1"/>
</dbReference>